<keyword evidence="3" id="KW-0813">Transport</keyword>
<dbReference type="NCBIfam" id="TIGR00787">
    <property type="entry name" value="dctP"/>
    <property type="match status" value="1"/>
</dbReference>
<evidence type="ECO:0000256" key="3">
    <source>
        <dbReference type="ARBA" id="ARBA00022448"/>
    </source>
</evidence>
<keyword evidence="7" id="KW-1185">Reference proteome</keyword>
<dbReference type="OrthoDB" id="8690069at2"/>
<feature type="signal peptide" evidence="5">
    <location>
        <begin position="1"/>
        <end position="23"/>
    </location>
</feature>
<dbReference type="InterPro" id="IPR018389">
    <property type="entry name" value="DctP_fam"/>
</dbReference>
<evidence type="ECO:0000256" key="4">
    <source>
        <dbReference type="ARBA" id="ARBA00022729"/>
    </source>
</evidence>
<evidence type="ECO:0000256" key="2">
    <source>
        <dbReference type="ARBA" id="ARBA00009023"/>
    </source>
</evidence>
<protein>
    <submittedName>
        <fullName evidence="6">DctP family TRAP transporter solute-binding subunit</fullName>
    </submittedName>
</protein>
<dbReference type="NCBIfam" id="NF037995">
    <property type="entry name" value="TRAP_S1"/>
    <property type="match status" value="1"/>
</dbReference>
<sequence length="323" mass="35996">MTMKTILKMSVIASALLAANVYAQTELKVGFNEAYNSPIYHGMVKASQELEKQSGGELTMRIYEGGQLGSVHEMLEQVSLGEIDMSMQVFGGYAQYVPELGALETAYIVNDFDHLKKILASEWGMKVRGELEDNFQLKPIDSWYFGVRQTTSNRAINSIDDMKGLKLRTPNAKALIDYAKATSAIPSPIAYAEVYLALQTNAVDGQENPIPSIEAMKFYEVQKYLAMTNHVVQDQTISINSDSWNDLSEQEQQWLVAALKAGGDEAERLINADTEKHLALFKEAGVTVTYPDLEPFRAAMKPYYAALDKQYGENFTQTLIDAK</sequence>
<organism evidence="6 7">
    <name type="scientific">Vibrio sinensis</name>
    <dbReference type="NCBI Taxonomy" id="2302434"/>
    <lineage>
        <taxon>Bacteria</taxon>
        <taxon>Pseudomonadati</taxon>
        <taxon>Pseudomonadota</taxon>
        <taxon>Gammaproteobacteria</taxon>
        <taxon>Vibrionales</taxon>
        <taxon>Vibrionaceae</taxon>
        <taxon>Vibrio</taxon>
    </lineage>
</organism>
<proteinExistence type="inferred from homology"/>
<dbReference type="PIRSF" id="PIRSF006470">
    <property type="entry name" value="DctB"/>
    <property type="match status" value="1"/>
</dbReference>
<dbReference type="RefSeq" id="WP_120029440.1">
    <property type="nucleotide sequence ID" value="NZ_QVMU01000001.1"/>
</dbReference>
<name>A0A3A6R2V9_9VIBR</name>
<accession>A0A3A6R2V9</accession>
<gene>
    <name evidence="6" type="ORF">DZ860_03130</name>
</gene>
<keyword evidence="4 5" id="KW-0732">Signal</keyword>
<comment type="subcellular location">
    <subcellularLocation>
        <location evidence="1">Cell envelope</location>
    </subcellularLocation>
</comment>
<reference evidence="6 7" key="1">
    <citation type="submission" date="2018-08" db="EMBL/GenBank/DDBJ databases">
        <title>Vibrio isolated from the Eastern China Marginal Seas.</title>
        <authorList>
            <person name="Li Y."/>
        </authorList>
    </citation>
    <scope>NUCLEOTIDE SEQUENCE [LARGE SCALE GENOMIC DNA]</scope>
    <source>
        <strain evidence="6 7">BEI233</strain>
    </source>
</reference>
<dbReference type="GO" id="GO:0055085">
    <property type="term" value="P:transmembrane transport"/>
    <property type="evidence" value="ECO:0007669"/>
    <property type="project" value="InterPro"/>
</dbReference>
<evidence type="ECO:0000313" key="7">
    <source>
        <dbReference type="Proteomes" id="UP000273252"/>
    </source>
</evidence>
<comment type="similarity">
    <text evidence="2">Belongs to the bacterial solute-binding protein 7 family.</text>
</comment>
<dbReference type="PANTHER" id="PTHR33376">
    <property type="match status" value="1"/>
</dbReference>
<dbReference type="GO" id="GO:0030288">
    <property type="term" value="C:outer membrane-bounded periplasmic space"/>
    <property type="evidence" value="ECO:0007669"/>
    <property type="project" value="InterPro"/>
</dbReference>
<dbReference type="PANTHER" id="PTHR33376:SF4">
    <property type="entry name" value="SIALIC ACID-BINDING PERIPLASMIC PROTEIN SIAP"/>
    <property type="match status" value="1"/>
</dbReference>
<dbReference type="Pfam" id="PF03480">
    <property type="entry name" value="DctP"/>
    <property type="match status" value="1"/>
</dbReference>
<dbReference type="InterPro" id="IPR038404">
    <property type="entry name" value="TRAP_DctP_sf"/>
</dbReference>
<dbReference type="AlphaFoldDB" id="A0A3A6R2V9"/>
<dbReference type="EMBL" id="QVMU01000001">
    <property type="protein sequence ID" value="RJX75684.1"/>
    <property type="molecule type" value="Genomic_DNA"/>
</dbReference>
<evidence type="ECO:0000313" key="6">
    <source>
        <dbReference type="EMBL" id="RJX75684.1"/>
    </source>
</evidence>
<dbReference type="InterPro" id="IPR004682">
    <property type="entry name" value="TRAP_DctP"/>
</dbReference>
<evidence type="ECO:0000256" key="5">
    <source>
        <dbReference type="SAM" id="SignalP"/>
    </source>
</evidence>
<dbReference type="Proteomes" id="UP000273252">
    <property type="component" value="Unassembled WGS sequence"/>
</dbReference>
<evidence type="ECO:0000256" key="1">
    <source>
        <dbReference type="ARBA" id="ARBA00004196"/>
    </source>
</evidence>
<feature type="chain" id="PRO_5017209924" evidence="5">
    <location>
        <begin position="24"/>
        <end position="323"/>
    </location>
</feature>
<comment type="caution">
    <text evidence="6">The sequence shown here is derived from an EMBL/GenBank/DDBJ whole genome shotgun (WGS) entry which is preliminary data.</text>
</comment>
<dbReference type="Gene3D" id="3.40.190.170">
    <property type="entry name" value="Bacterial extracellular solute-binding protein, family 7"/>
    <property type="match status" value="1"/>
</dbReference>
<dbReference type="CDD" id="cd13672">
    <property type="entry name" value="PBP2_TRAP_Siap"/>
    <property type="match status" value="1"/>
</dbReference>